<evidence type="ECO:0000256" key="6">
    <source>
        <dbReference type="ARBA" id="ARBA00022741"/>
    </source>
</evidence>
<feature type="region of interest" description="Disordered" evidence="12">
    <location>
        <begin position="1827"/>
        <end position="1855"/>
    </location>
</feature>
<dbReference type="InterPro" id="IPR014759">
    <property type="entry name" value="Helicase_SF3_ssRNA_vir"/>
</dbReference>
<evidence type="ECO:0000256" key="8">
    <source>
        <dbReference type="ARBA" id="ARBA00022807"/>
    </source>
</evidence>
<dbReference type="GO" id="GO:0006351">
    <property type="term" value="P:DNA-templated transcription"/>
    <property type="evidence" value="ECO:0007669"/>
    <property type="project" value="InterPro"/>
</dbReference>
<organism evidence="16">
    <name type="scientific">Soybean thrips picorna-like virus 7</name>
    <dbReference type="NCBI Taxonomy" id="2800859"/>
    <lineage>
        <taxon>Viruses</taxon>
        <taxon>Riboviria</taxon>
        <taxon>Orthornavirae</taxon>
        <taxon>Pisuviricota</taxon>
        <taxon>Pisoniviricetes</taxon>
        <taxon>Picornavirales</taxon>
    </lineage>
</organism>
<dbReference type="SUPFAM" id="SSF56672">
    <property type="entry name" value="DNA/RNA polymerases"/>
    <property type="match status" value="1"/>
</dbReference>
<feature type="compositionally biased region" description="Acidic residues" evidence="12">
    <location>
        <begin position="765"/>
        <end position="775"/>
    </location>
</feature>
<keyword evidence="5" id="KW-0548">Nucleotidyltransferase</keyword>
<dbReference type="GO" id="GO:0005524">
    <property type="term" value="F:ATP binding"/>
    <property type="evidence" value="ECO:0007669"/>
    <property type="project" value="UniProtKB-KW"/>
</dbReference>
<evidence type="ECO:0000256" key="9">
    <source>
        <dbReference type="ARBA" id="ARBA00022840"/>
    </source>
</evidence>
<evidence type="ECO:0000256" key="4">
    <source>
        <dbReference type="ARBA" id="ARBA00022679"/>
    </source>
</evidence>
<keyword evidence="6" id="KW-0547">Nucleotide-binding</keyword>
<evidence type="ECO:0000256" key="3">
    <source>
        <dbReference type="ARBA" id="ARBA00022670"/>
    </source>
</evidence>
<dbReference type="PROSITE" id="PS51218">
    <property type="entry name" value="SF3_HELICASE_2"/>
    <property type="match status" value="1"/>
</dbReference>
<evidence type="ECO:0000256" key="1">
    <source>
        <dbReference type="ARBA" id="ARBA00004328"/>
    </source>
</evidence>
<accession>A0A7T8FZI8</accession>
<dbReference type="InterPro" id="IPR009003">
    <property type="entry name" value="Peptidase_S1_PA"/>
</dbReference>
<keyword evidence="13" id="KW-1133">Transmembrane helix</keyword>
<sequence>MDPIMVTNPREKFMSLDAFTHFDDTPVSIKPLTEEHKRFSLNMSSFANFSTTNFEEHHDDPMQCFIDDDFEESNCNLTLNSLSLDCLLDPTLQDDTQIVKGGPSGPNAQNVTTGSVHTALVSERDNSVNSFPTTSNDRSHMKDVPVEQSEYFDQWIRASAFSLKASDDTQFIELQIPLDLLNGPGITGTTPYNPALNLFNSSAFVSWDKLHAYVSVSAPPNVSGLGILTAVPKQLYPAKLRFGDGSDFFKSQLEIDKVRAFNMPHVKVSYTESNSAVLTVPWSYHTASISTTSNMIVPQTALRLAYFNFIAPDAGVGSESEIDLTIFVRFEGLRGEGKRPLNVPMSWDPAYAYGSFQDDDRPFVQYSMKYTDLCNKEGFRVSYIYTSSGPPHSRTWSAKAVVNDGRKNASYQTKFCFSKQDAKQEAIKYIVNDFNPFMDKGEFQDLTSVLDTVSNIAGTVSDLANPAKLTSTVGSIVSGGLSKILGGITLDAPWAPPAAESRVIPLSVDNFPGGVGPRKVVVMDIDDSNHESPFEGVSYSDPDLTDAFHRPGFLFAAKIPVNTQPGVLFHIPVTIIDGCMSFDGVSDLDSGVFKPTPGGMLASAYQYMQGTKLYEFLVVKSVMQTVTLNFAFNPTFPAPDMHIALSARGETVTFQEDVAKIIEAPVISPWRYFPYNTPRMILKGETGEPMISYGYLTVSLVNKITSNALCADHINLVVSSKFSDDSKFYCPRVSNLTTAFSGPVCSNSLLTSSSLTEVEEGKMQDDDEPMPLEEDEKPLDLSVKKDDGPVLVEIKKPDFVSFDDVLEYEEMEVEYENELESEIHEESVIEYDEEQDYDECGIYEDEPMELGEDGEFQDDVNTVEENGNTAAPPVVVTDRVGRALDGFGVAPTPKDCARRFDDLFTFKGKIASDVDGTVRLFAIPITPIPTKTISPGSSSFQINSPNAFQILSLTHAYFAGSVDINVSVVGCANGTATVKFVNGLPMFAYNNTTSPILTASESLDWKVIDIVSPTSVPALVDQVIRDYTGMRAKEKRSLEMNNQLTLGLPTHTEFSAVNCVPNELTTSFSADSQNNMFWQTNVRPTVMGTLIIAVEIPSEQTGLGSIVVDMRAADSAHWSWPTGTPLCGTSVGKSQNVIYSMNILETPYYVKDGTKGIFADMNTSLQYFSRPVGGSVGVKMYPLRVSHAASLAKKRLLESGDVETNPGPVMSTLNDGSFSGSSASTASVKQWLHSMSNRMARTVNSVGKIPSVIDQVHETVPAVRNAADNLNESSLRVGAAADTFNESSAKVGAAADTLNGILGYVKEKLARVFDLPIQSFASIVHYIQIMLDAKKKSVTISCFAGILFHLGLISFDAIALLASKVTSLFSGKFQAGESKTLPSVGLRYFNIVFSFILAGIGLVFTPLKKIPGELLNKTTAIFRNINSVDVFMKNNFDLISEGTVWYASKKQQCELMLMNLGTIKPEVEEWLTTANVVCSPEFSSKIGTDTKKQQKLIDCAKKGTVLYDKLVKMRTESEERSVTTVFNIVDKMLARVRDVYLEHAKSFLLKDKYSVPFCVWIYGKPGIGKSFIVPKLAAAFMKEMHIPCDSDPLYRRTAGAKFWDGLEDQLLLWMSDPEQDNSDEGITQFIRDWYEIHSPIPFNPNMANVNDKGKSHKFLGTFVDSNSFYAEKRKLVLSDDAFKSRRDIVAEVIISREFTAHIHKLGFEGRAKIEEFSKHVKEHPEDAFPGFEDLAHLCVRYSFDGTKRPSVVTEVSFPEFTKIMVKKLVELVKIRRIFSKEKKDLFEELTADNTAKRLAELSVAEVSDIISTIGAISGMETAKDLNEKVEKAREEDDDDDDSDSDEEDDDVGELQDDTSIIDDNVDLKDEFFDCKAILDTNAVSCVHSFFIKHGHEDYNVCILNGKLTTFTPGEVMKVFCEGDELDIFELHETFCHFKQNQCNCSDYMKRVSFDFVKDHIDEDDLVKVRRIMGVKAIKLVDFEPPTTTYKLFKFFSAVVVAGALIYLIVYLCKRIFGKGKAQDYERQMKTPKTKTPGSKILQLNNPKFQDLEDVIMKGCGRFKCTYLVKEVLHETSTNMYCLGGTAWFLPGHTVKKLQEANPQTCTFMYKTHAGTPIVMTVPWKECTSKYLFCEEHDVGVITHPRLQPVRDKINLFASPLELSNISSELCVYDWNGGLYKKTIVTNAKVQIAAPEGKQQQLLTYKGFQGNGLCASPVVDQVSGKIVAFHNSGWPSGMGGATICGKALLLKLRESCGALFTDVHDIETVQVENEMQNDFCVVEKITDPTFIGRISTKSSLQKSSLYGVLGEPEKVIPQGKMQDAFECMKPYSKEPKYLVLPERIVDAAAKEYEDVIMKEAPPVSAYKPRPLPLKTALEGIPNLPFHLPPMRDTSSGLPLLNLGLPKKGQCFTETIDQNGRNITGIHPKFAAQYNEFVTELLAGKKPRSNAMLFLKDERKKPAKAIRGINGSDFVTHVLFLQYFLPFFAAFRKAKFRVGSAIGCNIDAEAFDMFKYMGEVEEEVAFTDARYITADYKNFGPTIIHHVAGKMIDIIVNWYLKYGDVTPQDVLMMRRLFALLINSDHIVLQYWFRPQQGIFSGNPFTAEFNTFVNNLYIRCAWVYTVETNDKLYEMCKENLFYYFRKAVRIVTYGDDLVARTHSAFYPIFNNVTIKKFMDLIGLEFTDALKRPTMVETDAFENVSFLKRTFHLHPNRYDTLLAALDLGTIRDMICYVRGKGENEQKSVVIAKDAVRFLHGHGQTTFDEMRSKIVSACADSDSDVLRSAEFMTWPQVDAQIFDVQDEFVRSILDL</sequence>
<keyword evidence="3" id="KW-0645">Protease</keyword>
<evidence type="ECO:0000259" key="14">
    <source>
        <dbReference type="PROSITE" id="PS50507"/>
    </source>
</evidence>
<dbReference type="GO" id="GO:0003723">
    <property type="term" value="F:RNA binding"/>
    <property type="evidence" value="ECO:0007669"/>
    <property type="project" value="InterPro"/>
</dbReference>
<keyword evidence="8" id="KW-0788">Thiol protease</keyword>
<keyword evidence="9" id="KW-0067">ATP-binding</keyword>
<evidence type="ECO:0000256" key="11">
    <source>
        <dbReference type="ARBA" id="ARBA00022953"/>
    </source>
</evidence>
<dbReference type="GO" id="GO:0003968">
    <property type="term" value="F:RNA-directed RNA polymerase activity"/>
    <property type="evidence" value="ECO:0007669"/>
    <property type="project" value="UniProtKB-KW"/>
</dbReference>
<evidence type="ECO:0000313" key="16">
    <source>
        <dbReference type="EMBL" id="QQP18688.1"/>
    </source>
</evidence>
<gene>
    <name evidence="16" type="ORF">STPLV7_gp1</name>
</gene>
<keyword evidence="10" id="KW-0946">Virion</keyword>
<dbReference type="InterPro" id="IPR000605">
    <property type="entry name" value="Helicase_SF3_ssDNA/RNA_vir"/>
</dbReference>
<feature type="region of interest" description="Disordered" evidence="12">
    <location>
        <begin position="755"/>
        <end position="775"/>
    </location>
</feature>
<feature type="domain" description="RdRp catalytic" evidence="14">
    <location>
        <begin position="2527"/>
        <end position="2666"/>
    </location>
</feature>
<dbReference type="SUPFAM" id="SSF50494">
    <property type="entry name" value="Trypsin-like serine proteases"/>
    <property type="match status" value="1"/>
</dbReference>
<evidence type="ECO:0000256" key="12">
    <source>
        <dbReference type="SAM" id="MobiDB-lite"/>
    </source>
</evidence>
<dbReference type="InterPro" id="IPR007094">
    <property type="entry name" value="RNA-dir_pol_PSvirus"/>
</dbReference>
<reference evidence="16" key="1">
    <citation type="journal article" date="2020" name="Viruses">
        <title>Soybean Thrips (Thysanoptera: Thripidae) Harbor Highly Diverse Populations of Arthropod, Fungal and Plant Viruses.</title>
        <authorList>
            <person name="Thekke-Veetil T."/>
            <person name="Lagos-Kutz D."/>
            <person name="McCoppin N.K."/>
            <person name="Hartman G.L."/>
            <person name="Ju H.K."/>
            <person name="Lim H.S."/>
            <person name="Domier L.L."/>
        </authorList>
    </citation>
    <scope>NUCLEOTIDE SEQUENCE</scope>
    <source>
        <strain evidence="16">STN1</strain>
    </source>
</reference>
<evidence type="ECO:0000256" key="13">
    <source>
        <dbReference type="SAM" id="Phobius"/>
    </source>
</evidence>
<dbReference type="GO" id="GO:0039694">
    <property type="term" value="P:viral RNA genome replication"/>
    <property type="evidence" value="ECO:0007669"/>
    <property type="project" value="InterPro"/>
</dbReference>
<keyword evidence="7" id="KW-0378">Hydrolase</keyword>
<dbReference type="InterPro" id="IPR001205">
    <property type="entry name" value="RNA-dir_pol_C"/>
</dbReference>
<dbReference type="GO" id="GO:0044423">
    <property type="term" value="C:virion component"/>
    <property type="evidence" value="ECO:0007669"/>
    <property type="project" value="UniProtKB-KW"/>
</dbReference>
<dbReference type="InterPro" id="IPR029053">
    <property type="entry name" value="Viral_coat"/>
</dbReference>
<name>A0A7T8FZI8_9VIRU</name>
<dbReference type="SUPFAM" id="SSF88633">
    <property type="entry name" value="Positive stranded ssRNA viruses"/>
    <property type="match status" value="2"/>
</dbReference>
<keyword evidence="13" id="KW-0472">Membrane</keyword>
<keyword evidence="13" id="KW-0812">Transmembrane</keyword>
<keyword evidence="2" id="KW-0696">RNA-directed RNA polymerase</keyword>
<keyword evidence="4" id="KW-0808">Transferase</keyword>
<dbReference type="GO" id="GO:0003724">
    <property type="term" value="F:RNA helicase activity"/>
    <property type="evidence" value="ECO:0007669"/>
    <property type="project" value="InterPro"/>
</dbReference>
<proteinExistence type="predicted"/>
<keyword evidence="11" id="KW-0693">Viral RNA replication</keyword>
<dbReference type="InterPro" id="IPR043502">
    <property type="entry name" value="DNA/RNA_pol_sf"/>
</dbReference>
<dbReference type="GO" id="GO:0006508">
    <property type="term" value="P:proteolysis"/>
    <property type="evidence" value="ECO:0007669"/>
    <property type="project" value="UniProtKB-KW"/>
</dbReference>
<feature type="domain" description="SF3 helicase" evidence="15">
    <location>
        <begin position="1533"/>
        <end position="1707"/>
    </location>
</feature>
<protein>
    <submittedName>
        <fullName evidence="16">Polyprotein</fullName>
    </submittedName>
</protein>
<feature type="compositionally biased region" description="Acidic residues" evidence="12">
    <location>
        <begin position="1835"/>
        <end position="1855"/>
    </location>
</feature>
<feature type="transmembrane region" description="Helical" evidence="13">
    <location>
        <begin position="1388"/>
        <end position="1407"/>
    </location>
</feature>
<evidence type="ECO:0000256" key="7">
    <source>
        <dbReference type="ARBA" id="ARBA00022801"/>
    </source>
</evidence>
<dbReference type="Gene3D" id="3.30.70.270">
    <property type="match status" value="1"/>
</dbReference>
<feature type="transmembrane region" description="Helical" evidence="13">
    <location>
        <begin position="1338"/>
        <end position="1362"/>
    </location>
</feature>
<dbReference type="GO" id="GO:0008234">
    <property type="term" value="F:cysteine-type peptidase activity"/>
    <property type="evidence" value="ECO:0007669"/>
    <property type="project" value="UniProtKB-KW"/>
</dbReference>
<dbReference type="Gene3D" id="2.60.120.20">
    <property type="match status" value="2"/>
</dbReference>
<dbReference type="InterPro" id="IPR043128">
    <property type="entry name" value="Rev_trsase/Diguanyl_cyclase"/>
</dbReference>
<evidence type="ECO:0000256" key="10">
    <source>
        <dbReference type="ARBA" id="ARBA00022844"/>
    </source>
</evidence>
<dbReference type="EMBL" id="MT293128">
    <property type="protein sequence ID" value="QQP18688.1"/>
    <property type="molecule type" value="Genomic_RNA"/>
</dbReference>
<evidence type="ECO:0000256" key="5">
    <source>
        <dbReference type="ARBA" id="ARBA00022695"/>
    </source>
</evidence>
<comment type="subcellular location">
    <subcellularLocation>
        <location evidence="1">Virion</location>
    </subcellularLocation>
</comment>
<dbReference type="Pfam" id="PF00680">
    <property type="entry name" value="RdRP_1"/>
    <property type="match status" value="1"/>
</dbReference>
<dbReference type="Pfam" id="PF00910">
    <property type="entry name" value="RNA_helicase"/>
    <property type="match status" value="1"/>
</dbReference>
<dbReference type="CDD" id="cd23169">
    <property type="entry name" value="ps-ssRNAv-Picornavirales"/>
    <property type="match status" value="1"/>
</dbReference>
<dbReference type="PROSITE" id="PS50507">
    <property type="entry name" value="RDRP_SSRNA_POS"/>
    <property type="match status" value="1"/>
</dbReference>
<dbReference type="Gene3D" id="3.30.160.20">
    <property type="match status" value="1"/>
</dbReference>
<evidence type="ECO:0000259" key="15">
    <source>
        <dbReference type="PROSITE" id="PS51218"/>
    </source>
</evidence>
<evidence type="ECO:0000256" key="2">
    <source>
        <dbReference type="ARBA" id="ARBA00022484"/>
    </source>
</evidence>